<dbReference type="GO" id="GO:0051260">
    <property type="term" value="P:protein homooligomerization"/>
    <property type="evidence" value="ECO:0007669"/>
    <property type="project" value="InterPro"/>
</dbReference>
<evidence type="ECO:0000313" key="10">
    <source>
        <dbReference type="Proteomes" id="UP000887565"/>
    </source>
</evidence>
<keyword evidence="6 8" id="KW-0472">Membrane</keyword>
<dbReference type="WBParaSite" id="nRc.2.0.1.t09750-RA">
    <property type="protein sequence ID" value="nRc.2.0.1.t09750-RA"/>
    <property type="gene ID" value="nRc.2.0.1.g09750"/>
</dbReference>
<organism evidence="10 11">
    <name type="scientific">Romanomermis culicivorax</name>
    <name type="common">Nematode worm</name>
    <dbReference type="NCBI Taxonomy" id="13658"/>
    <lineage>
        <taxon>Eukaryota</taxon>
        <taxon>Metazoa</taxon>
        <taxon>Ecdysozoa</taxon>
        <taxon>Nematoda</taxon>
        <taxon>Enoplea</taxon>
        <taxon>Dorylaimia</taxon>
        <taxon>Mermithida</taxon>
        <taxon>Mermithoidea</taxon>
        <taxon>Mermithidae</taxon>
        <taxon>Romanomermis</taxon>
    </lineage>
</organism>
<keyword evidence="5" id="KW-0406">Ion transport</keyword>
<reference evidence="11" key="1">
    <citation type="submission" date="2022-11" db="UniProtKB">
        <authorList>
            <consortium name="WormBaseParasite"/>
        </authorList>
    </citation>
    <scope>IDENTIFICATION</scope>
</reference>
<keyword evidence="3 8" id="KW-0812">Transmembrane</keyword>
<feature type="transmembrane region" description="Helical" evidence="8">
    <location>
        <begin position="134"/>
        <end position="155"/>
    </location>
</feature>
<sequence length="232" mass="26500">MCTVCLSAGVIFIANPLSGFMAKLTQFRTVTSLFDWFCDMLHGFTKNSIRSGTSQFYVARSPSLFDSTIIPLLMDEPLHVPLKICPEQFQQEMRFWNIHLRQNYEPCCDSSRRYSCFSGVRLPDMTPKTTLGKIIAGVACVTGILLMAMPISVLVETFGEIYTSKIWKSPNRRSNSKFGRKNWLQARRKVSIANENRVIASTTYDGKDKNYCNNDYEINDQQNNFIEDALIQ</sequence>
<keyword evidence="2" id="KW-0813">Transport</keyword>
<protein>
    <submittedName>
        <fullName evidence="11">Potassium channel tetramerisation-type BTB domain-containing protein</fullName>
    </submittedName>
</protein>
<evidence type="ECO:0000259" key="9">
    <source>
        <dbReference type="Pfam" id="PF02214"/>
    </source>
</evidence>
<evidence type="ECO:0000256" key="4">
    <source>
        <dbReference type="ARBA" id="ARBA00022989"/>
    </source>
</evidence>
<accession>A0A915I8W2</accession>
<dbReference type="InterPro" id="IPR003131">
    <property type="entry name" value="T1-type_BTB"/>
</dbReference>
<dbReference type="PANTHER" id="PTHR11537:SF254">
    <property type="entry name" value="POTASSIUM VOLTAGE-GATED CHANNEL PROTEIN SHAB"/>
    <property type="match status" value="1"/>
</dbReference>
<dbReference type="SUPFAM" id="SSF54695">
    <property type="entry name" value="POZ domain"/>
    <property type="match status" value="1"/>
</dbReference>
<dbReference type="PANTHER" id="PTHR11537">
    <property type="entry name" value="VOLTAGE-GATED POTASSIUM CHANNEL"/>
    <property type="match status" value="1"/>
</dbReference>
<dbReference type="Pfam" id="PF02214">
    <property type="entry name" value="BTB_2"/>
    <property type="match status" value="1"/>
</dbReference>
<dbReference type="GO" id="GO:0001508">
    <property type="term" value="P:action potential"/>
    <property type="evidence" value="ECO:0007669"/>
    <property type="project" value="TreeGrafter"/>
</dbReference>
<name>A0A915I8W2_ROMCU</name>
<dbReference type="SUPFAM" id="SSF81324">
    <property type="entry name" value="Voltage-gated potassium channels"/>
    <property type="match status" value="1"/>
</dbReference>
<comment type="subcellular location">
    <subcellularLocation>
        <location evidence="1">Membrane</location>
        <topology evidence="1">Multi-pass membrane protein</topology>
    </subcellularLocation>
</comment>
<dbReference type="AlphaFoldDB" id="A0A915I8W2"/>
<evidence type="ECO:0000256" key="1">
    <source>
        <dbReference type="ARBA" id="ARBA00004141"/>
    </source>
</evidence>
<proteinExistence type="predicted"/>
<keyword evidence="7" id="KW-0407">Ion channel</keyword>
<dbReference type="Gene3D" id="3.30.710.10">
    <property type="entry name" value="Potassium Channel Kv1.1, Chain A"/>
    <property type="match status" value="1"/>
</dbReference>
<evidence type="ECO:0000256" key="5">
    <source>
        <dbReference type="ARBA" id="ARBA00023065"/>
    </source>
</evidence>
<evidence type="ECO:0000256" key="3">
    <source>
        <dbReference type="ARBA" id="ARBA00022692"/>
    </source>
</evidence>
<dbReference type="InterPro" id="IPR011333">
    <property type="entry name" value="SKP1/BTB/POZ_sf"/>
</dbReference>
<dbReference type="GO" id="GO:0008076">
    <property type="term" value="C:voltage-gated potassium channel complex"/>
    <property type="evidence" value="ECO:0007669"/>
    <property type="project" value="InterPro"/>
</dbReference>
<dbReference type="Proteomes" id="UP000887565">
    <property type="component" value="Unplaced"/>
</dbReference>
<feature type="domain" description="Potassium channel tetramerisation-type BTB" evidence="9">
    <location>
        <begin position="27"/>
        <end position="99"/>
    </location>
</feature>
<dbReference type="GO" id="GO:0005249">
    <property type="term" value="F:voltage-gated potassium channel activity"/>
    <property type="evidence" value="ECO:0007669"/>
    <property type="project" value="InterPro"/>
</dbReference>
<keyword evidence="10" id="KW-1185">Reference proteome</keyword>
<evidence type="ECO:0000313" key="11">
    <source>
        <dbReference type="WBParaSite" id="nRc.2.0.1.t09750-RA"/>
    </source>
</evidence>
<dbReference type="Gene3D" id="1.10.287.70">
    <property type="match status" value="1"/>
</dbReference>
<evidence type="ECO:0000256" key="7">
    <source>
        <dbReference type="ARBA" id="ARBA00023303"/>
    </source>
</evidence>
<dbReference type="InterPro" id="IPR028325">
    <property type="entry name" value="VG_K_chnl"/>
</dbReference>
<evidence type="ECO:0000256" key="8">
    <source>
        <dbReference type="SAM" id="Phobius"/>
    </source>
</evidence>
<evidence type="ECO:0000256" key="6">
    <source>
        <dbReference type="ARBA" id="ARBA00023136"/>
    </source>
</evidence>
<evidence type="ECO:0000256" key="2">
    <source>
        <dbReference type="ARBA" id="ARBA00022448"/>
    </source>
</evidence>
<keyword evidence="4 8" id="KW-1133">Transmembrane helix</keyword>